<dbReference type="PANTHER" id="PTHR37955:SF1">
    <property type="entry name" value="DEP DOMAIN-CONTAINING PROTEIN"/>
    <property type="match status" value="1"/>
</dbReference>
<evidence type="ECO:0000256" key="2">
    <source>
        <dbReference type="ARBA" id="ARBA00022692"/>
    </source>
</evidence>
<dbReference type="AlphaFoldDB" id="A0A078M9N3"/>
<dbReference type="InterPro" id="IPR052951">
    <property type="entry name" value="Tellurite_res_ion_channel"/>
</dbReference>
<feature type="transmembrane region" description="Helical" evidence="5">
    <location>
        <begin position="68"/>
        <end position="90"/>
    </location>
</feature>
<feature type="transmembrane region" description="Helical" evidence="5">
    <location>
        <begin position="213"/>
        <end position="230"/>
    </location>
</feature>
<keyword evidence="2 5" id="KW-0812">Transmembrane</keyword>
<name>A0A078M9N3_9BACL</name>
<evidence type="ECO:0000256" key="3">
    <source>
        <dbReference type="ARBA" id="ARBA00022989"/>
    </source>
</evidence>
<accession>A0A078M9N3</accession>
<gene>
    <name evidence="6" type="ORF">BN1050_01414</name>
</gene>
<keyword evidence="3 5" id="KW-1133">Transmembrane helix</keyword>
<feature type="transmembrane region" description="Helical" evidence="5">
    <location>
        <begin position="272"/>
        <end position="296"/>
    </location>
</feature>
<dbReference type="Gene3D" id="1.50.10.150">
    <property type="entry name" value="Voltage-dependent anion channel"/>
    <property type="match status" value="1"/>
</dbReference>
<dbReference type="InterPro" id="IPR038665">
    <property type="entry name" value="Voltage-dep_anion_channel_sf"/>
</dbReference>
<dbReference type="InterPro" id="IPR004695">
    <property type="entry name" value="SLAC1/Mae1/Ssu1/TehA"/>
</dbReference>
<organism evidence="6">
    <name type="scientific">Metalysinibacillus saudimassiliensis</name>
    <dbReference type="NCBI Taxonomy" id="1461583"/>
    <lineage>
        <taxon>Bacteria</taxon>
        <taxon>Bacillati</taxon>
        <taxon>Bacillota</taxon>
        <taxon>Bacilli</taxon>
        <taxon>Bacillales</taxon>
        <taxon>Caryophanaceae</taxon>
        <taxon>Metalysinibacillus</taxon>
    </lineage>
</organism>
<evidence type="ECO:0000256" key="5">
    <source>
        <dbReference type="SAM" id="Phobius"/>
    </source>
</evidence>
<dbReference type="GO" id="GO:0005886">
    <property type="term" value="C:plasma membrane"/>
    <property type="evidence" value="ECO:0007669"/>
    <property type="project" value="TreeGrafter"/>
</dbReference>
<comment type="subcellular location">
    <subcellularLocation>
        <location evidence="1">Membrane</location>
        <topology evidence="1">Multi-pass membrane protein</topology>
    </subcellularLocation>
</comment>
<dbReference type="EMBL" id="LN483075">
    <property type="protein sequence ID" value="CEA03040.1"/>
    <property type="molecule type" value="Genomic_DNA"/>
</dbReference>
<evidence type="ECO:0000256" key="1">
    <source>
        <dbReference type="ARBA" id="ARBA00004141"/>
    </source>
</evidence>
<dbReference type="GO" id="GO:0046583">
    <property type="term" value="F:monoatomic cation efflux transmembrane transporter activity"/>
    <property type="evidence" value="ECO:0007669"/>
    <property type="project" value="TreeGrafter"/>
</dbReference>
<feature type="transmembrane region" description="Helical" evidence="5">
    <location>
        <begin position="128"/>
        <end position="145"/>
    </location>
</feature>
<sequence>MRNFIRRIPIPMSGLVLALFSLAKLLLAFDLQLVTTMLNSAGMLLGMGLVLKVVLFPKKVWQELQNPVIAAVSPTFTMAVMVASSLYMTTSQVWQMIWWCAVVLHFALMLFFTYRFVLSEPLTLTKIYPSWFIMYIGMGVMPLTAGDQASMLMTVVSYTCVAFLLVLLPPVILRIFVLRDIEQPALPLITILCAPTSLILAGILAHFSEPSPLLLLVTLLLAQVLYVVVLTQLPKLLRLPFYPSYAAFTFPLVISATALLQTCEHFGYNNYFITALIIIEATIATIMVGYVTVRYLQFLWESAKKNTSFRCCTPKVRVKTNFLG</sequence>
<feature type="transmembrane region" description="Helical" evidence="5">
    <location>
        <begin position="185"/>
        <end position="207"/>
    </location>
</feature>
<dbReference type="Pfam" id="PF03595">
    <property type="entry name" value="SLAC1"/>
    <property type="match status" value="1"/>
</dbReference>
<dbReference type="PANTHER" id="PTHR37955">
    <property type="entry name" value="TELLURITE RESISTANCE PROTEIN TEHA"/>
    <property type="match status" value="1"/>
</dbReference>
<proteinExistence type="predicted"/>
<keyword evidence="4 5" id="KW-0472">Membrane</keyword>
<feature type="transmembrane region" description="Helical" evidence="5">
    <location>
        <begin position="151"/>
        <end position="173"/>
    </location>
</feature>
<feature type="transmembrane region" description="Helical" evidence="5">
    <location>
        <begin position="38"/>
        <end position="56"/>
    </location>
</feature>
<feature type="transmembrane region" description="Helical" evidence="5">
    <location>
        <begin position="242"/>
        <end position="260"/>
    </location>
</feature>
<evidence type="ECO:0000256" key="4">
    <source>
        <dbReference type="ARBA" id="ARBA00023136"/>
    </source>
</evidence>
<reference evidence="6" key="1">
    <citation type="submission" date="2014-07" db="EMBL/GenBank/DDBJ databases">
        <authorList>
            <person name="Urmite Genomes Urmite Genomes"/>
        </authorList>
    </citation>
    <scope>NUCLEOTIDE SEQUENCE</scope>
    <source>
        <strain evidence="6">13S34_air</strain>
    </source>
</reference>
<evidence type="ECO:0000313" key="6">
    <source>
        <dbReference type="EMBL" id="CEA03040.1"/>
    </source>
</evidence>
<dbReference type="PATRIC" id="fig|1461583.4.peg.1371"/>
<dbReference type="HOGENOM" id="CLU_075737_0_0_9"/>
<feature type="transmembrane region" description="Helical" evidence="5">
    <location>
        <begin position="96"/>
        <end position="116"/>
    </location>
</feature>
<protein>
    <submittedName>
        <fullName evidence="6">C4-dicarboxylate transporter/malic acid transport protein</fullName>
    </submittedName>
</protein>
<dbReference type="CDD" id="cd09325">
    <property type="entry name" value="TDT_C4-dicarb_trans"/>
    <property type="match status" value="1"/>
</dbReference>